<dbReference type="GO" id="GO:0016301">
    <property type="term" value="F:kinase activity"/>
    <property type="evidence" value="ECO:0007669"/>
    <property type="project" value="UniProtKB-KW"/>
</dbReference>
<dbReference type="InterPro" id="IPR027417">
    <property type="entry name" value="P-loop_NTPase"/>
</dbReference>
<dbReference type="InterPro" id="IPR022970">
    <property type="entry name" value="NTP_hydrolase-rel"/>
</dbReference>
<dbReference type="PANTHER" id="PTHR41930">
    <property type="entry name" value="UPF0200 PROTEIN MJ1399"/>
    <property type="match status" value="1"/>
</dbReference>
<dbReference type="GeneID" id="14308012"/>
<evidence type="ECO:0000313" key="4">
    <source>
        <dbReference type="EMBL" id="AGB02653.1"/>
    </source>
</evidence>
<sequence length="182" mass="20136">MKVIGVVGMPASGKGEFSRIAQEAGIPVIVMGDMIRKAVREAGLEPNDTNFGATANRLRAERGMDAIAQLCVPEIRRLNAPLALVDGIRGDTEVALFRKYFEGFTLISIESPFEKRLDRIAARARSDDFTTADALKNRDQRELGWGLGKALEQADIRIRNEGTLEEFERDVKHLLGELRGDP</sequence>
<accession>L0HH77</accession>
<dbReference type="InParanoid" id="L0HH77"/>
<protein>
    <recommendedName>
        <fullName evidence="3">UPF0200 protein Metfor_1623</fullName>
    </recommendedName>
</protein>
<evidence type="ECO:0000313" key="5">
    <source>
        <dbReference type="Proteomes" id="UP000010824"/>
    </source>
</evidence>
<reference evidence="4 5" key="2">
    <citation type="journal article" date="2014" name="Genome Announc.">
        <title>Complete Genome Sequence of Methanoregula formicica SMSPT, a Mesophilic Hydrogenotrophic Methanogen Isolated from a Methanogenic Upflow Anaerobic Sludge Blanket Reactor.</title>
        <authorList>
            <person name="Yamamoto K."/>
            <person name="Tamaki H."/>
            <person name="Cadillo-Quiroz H."/>
            <person name="Imachi H."/>
            <person name="Kyrpides N."/>
            <person name="Woyke T."/>
            <person name="Goodwin L."/>
            <person name="Zinder S.H."/>
            <person name="Kamagata Y."/>
            <person name="Liu W.T."/>
        </authorList>
    </citation>
    <scope>NUCLEOTIDE SEQUENCE [LARGE SCALE GENOMIC DNA]</scope>
    <source>
        <strain evidence="5">DSM 22288 / NBRC 105244 / SMSP</strain>
    </source>
</reference>
<dbReference type="Pfam" id="PF13238">
    <property type="entry name" value="AAA_18"/>
    <property type="match status" value="1"/>
</dbReference>
<dbReference type="EMBL" id="CP003167">
    <property type="protein sequence ID" value="AGB02653.1"/>
    <property type="molecule type" value="Genomic_DNA"/>
</dbReference>
<keyword evidence="1 3" id="KW-0547">Nucleotide-binding</keyword>
<comment type="similarity">
    <text evidence="3">Belongs to the UPF0200 family.</text>
</comment>
<dbReference type="Proteomes" id="UP000010824">
    <property type="component" value="Chromosome"/>
</dbReference>
<name>L0HH77_METFS</name>
<feature type="binding site" evidence="3">
    <location>
        <begin position="8"/>
        <end position="15"/>
    </location>
    <ligand>
        <name>ATP</name>
        <dbReference type="ChEBI" id="CHEBI:30616"/>
    </ligand>
</feature>
<dbReference type="HAMAP" id="MF_01111">
    <property type="entry name" value="UPF0200"/>
    <property type="match status" value="1"/>
</dbReference>
<dbReference type="AlphaFoldDB" id="L0HH77"/>
<keyword evidence="5" id="KW-1185">Reference proteome</keyword>
<dbReference type="PANTHER" id="PTHR41930:SF1">
    <property type="entry name" value="DEPHOSPHO-COA KINASE"/>
    <property type="match status" value="1"/>
</dbReference>
<evidence type="ECO:0000256" key="1">
    <source>
        <dbReference type="ARBA" id="ARBA00022741"/>
    </source>
</evidence>
<keyword evidence="4" id="KW-0418">Kinase</keyword>
<proteinExistence type="inferred from homology"/>
<dbReference type="STRING" id="593750.Metfor_1623"/>
<dbReference type="HOGENOM" id="CLU_096329_0_0_2"/>
<dbReference type="eggNOG" id="arCOG01045">
    <property type="taxonomic scope" value="Archaea"/>
</dbReference>
<dbReference type="RefSeq" id="WP_015285616.1">
    <property type="nucleotide sequence ID" value="NC_019943.1"/>
</dbReference>
<dbReference type="OrthoDB" id="85381at2157"/>
<reference evidence="5" key="1">
    <citation type="submission" date="2011-12" db="EMBL/GenBank/DDBJ databases">
        <title>Complete sequence of Methanoregula formicicum SMSP.</title>
        <authorList>
            <person name="Lucas S."/>
            <person name="Han J."/>
            <person name="Lapidus A."/>
            <person name="Cheng J.-F."/>
            <person name="Goodwin L."/>
            <person name="Pitluck S."/>
            <person name="Peters L."/>
            <person name="Ovchinnikova G."/>
            <person name="Teshima H."/>
            <person name="Detter J.C."/>
            <person name="Han C."/>
            <person name="Tapia R."/>
            <person name="Land M."/>
            <person name="Hauser L."/>
            <person name="Kyrpides N."/>
            <person name="Ivanova N."/>
            <person name="Pagani I."/>
            <person name="Imachi H."/>
            <person name="Tamaki H."/>
            <person name="Sekiguchi Y."/>
            <person name="Kamagata Y."/>
            <person name="Cadillo-Quiroz H."/>
            <person name="Zinder S."/>
            <person name="Liu W.-T."/>
            <person name="Woyke T."/>
        </authorList>
    </citation>
    <scope>NUCLEOTIDE SEQUENCE [LARGE SCALE GENOMIC DNA]</scope>
    <source>
        <strain evidence="5">DSM 22288 / NBRC 105244 / SMSP</strain>
    </source>
</reference>
<keyword evidence="2 3" id="KW-0067">ATP-binding</keyword>
<gene>
    <name evidence="4" type="ordered locus">Metfor_1623</name>
</gene>
<evidence type="ECO:0000256" key="3">
    <source>
        <dbReference type="HAMAP-Rule" id="MF_01111"/>
    </source>
</evidence>
<evidence type="ECO:0000256" key="2">
    <source>
        <dbReference type="ARBA" id="ARBA00022840"/>
    </source>
</evidence>
<organism evidence="4 5">
    <name type="scientific">Methanoregula formicica (strain DSM 22288 / NBRC 105244 / SMSP)</name>
    <dbReference type="NCBI Taxonomy" id="593750"/>
    <lineage>
        <taxon>Archaea</taxon>
        <taxon>Methanobacteriati</taxon>
        <taxon>Methanobacteriota</taxon>
        <taxon>Stenosarchaea group</taxon>
        <taxon>Methanomicrobia</taxon>
        <taxon>Methanomicrobiales</taxon>
        <taxon>Methanoregulaceae</taxon>
        <taxon>Methanoregula</taxon>
    </lineage>
</organism>
<dbReference type="SUPFAM" id="SSF52540">
    <property type="entry name" value="P-loop containing nucleoside triphosphate hydrolases"/>
    <property type="match status" value="1"/>
</dbReference>
<dbReference type="GO" id="GO:0005524">
    <property type="term" value="F:ATP binding"/>
    <property type="evidence" value="ECO:0007669"/>
    <property type="project" value="UniProtKB-UniRule"/>
</dbReference>
<dbReference type="Gene3D" id="3.40.50.300">
    <property type="entry name" value="P-loop containing nucleotide triphosphate hydrolases"/>
    <property type="match status" value="1"/>
</dbReference>
<keyword evidence="4" id="KW-0808">Transferase</keyword>
<dbReference type="KEGG" id="mfo:Metfor_1623"/>